<dbReference type="InterPro" id="IPR007272">
    <property type="entry name" value="Sulf_transp_TsuA/YedE"/>
</dbReference>
<evidence type="ECO:0000256" key="9">
    <source>
        <dbReference type="SAM" id="SignalP"/>
    </source>
</evidence>
<accession>K8EEQ3</accession>
<evidence type="ECO:0000256" key="5">
    <source>
        <dbReference type="ARBA" id="ARBA00022692"/>
    </source>
</evidence>
<evidence type="ECO:0000256" key="7">
    <source>
        <dbReference type="ARBA" id="ARBA00023136"/>
    </source>
</evidence>
<proteinExistence type="predicted"/>
<keyword evidence="7 8" id="KW-0472">Membrane</keyword>
<evidence type="ECO:0000256" key="8">
    <source>
        <dbReference type="SAM" id="Phobius"/>
    </source>
</evidence>
<keyword evidence="9" id="KW-0732">Signal</keyword>
<evidence type="ECO:0000256" key="2">
    <source>
        <dbReference type="ARBA" id="ARBA00022448"/>
    </source>
</evidence>
<feature type="transmembrane region" description="Helical" evidence="8">
    <location>
        <begin position="195"/>
        <end position="216"/>
    </location>
</feature>
<organism evidence="10 11">
    <name type="scientific">Bathycoccus prasinos</name>
    <dbReference type="NCBI Taxonomy" id="41875"/>
    <lineage>
        <taxon>Eukaryota</taxon>
        <taxon>Viridiplantae</taxon>
        <taxon>Chlorophyta</taxon>
        <taxon>Mamiellophyceae</taxon>
        <taxon>Mamiellales</taxon>
        <taxon>Bathycoccaceae</taxon>
        <taxon>Bathycoccus</taxon>
    </lineage>
</organism>
<feature type="transmembrane region" description="Helical" evidence="8">
    <location>
        <begin position="273"/>
        <end position="291"/>
    </location>
</feature>
<feature type="chain" id="PRO_5003917360" description="Sulphur transport domain-containing protein" evidence="9">
    <location>
        <begin position="19"/>
        <end position="395"/>
    </location>
</feature>
<feature type="signal peptide" evidence="9">
    <location>
        <begin position="1"/>
        <end position="18"/>
    </location>
</feature>
<gene>
    <name evidence="10" type="ORF">Bathy05g02680</name>
</gene>
<dbReference type="AlphaFoldDB" id="K8EEQ3"/>
<keyword evidence="3" id="KW-1003">Cell membrane</keyword>
<dbReference type="Pfam" id="PF20398">
    <property type="entry name" value="DUF6691"/>
    <property type="match status" value="1"/>
</dbReference>
<keyword evidence="2" id="KW-0813">Transport</keyword>
<dbReference type="KEGG" id="bpg:Bathy05g02680"/>
<evidence type="ECO:0000256" key="6">
    <source>
        <dbReference type="ARBA" id="ARBA00022989"/>
    </source>
</evidence>
<dbReference type="PANTHER" id="PTHR30574:SF1">
    <property type="entry name" value="SULPHUR TRANSPORT DOMAIN-CONTAINING PROTEIN"/>
    <property type="match status" value="1"/>
</dbReference>
<evidence type="ECO:0000256" key="1">
    <source>
        <dbReference type="ARBA" id="ARBA00004429"/>
    </source>
</evidence>
<sequence length="395" mass="40803">MCAHLLLSLRVLSHYGCAQTTQTLTHETVAFTPGAAIAGGLILGVSSLAHYLNCGKAVGASGLFRAFTHKKIAFEERLNHLPFLAGLFTSAKWIPLLGFSQQLIPVGGFGLVASSTRRAAAGLLVGVGSVAGNGCTSGHGLSGIGRLSVRSLINTCVFMASGAITALMFDTTGALGVSQRARTLDSVRWLTSEEFSLFGTFLVTGAIISGTIALAGRKGLIPRSGQVGAAIRAVHEYATGAFFGVGLCVGGMVNPAKVAAFLEFTKRSFDPSLMVLMASALAVLIPGFYVIKNGVERPTFHPEKSAFAEPFKGITPKLLVGGALFGAGWGLAGVCPGPMYVNCGASLFGGTISESGCLDLILAFFVGQNVMREIDSSGVLNAKKTSSSAEKKTSS</sequence>
<keyword evidence="11" id="KW-1185">Reference proteome</keyword>
<keyword evidence="5 8" id="KW-0812">Transmembrane</keyword>
<dbReference type="InterPro" id="IPR046513">
    <property type="entry name" value="DUF6691"/>
</dbReference>
<evidence type="ECO:0000256" key="3">
    <source>
        <dbReference type="ARBA" id="ARBA00022475"/>
    </source>
</evidence>
<evidence type="ECO:0000313" key="10">
    <source>
        <dbReference type="EMBL" id="CCO16501.1"/>
    </source>
</evidence>
<reference evidence="10 11" key="1">
    <citation type="submission" date="2011-10" db="EMBL/GenBank/DDBJ databases">
        <authorList>
            <person name="Genoscope - CEA"/>
        </authorList>
    </citation>
    <scope>NUCLEOTIDE SEQUENCE [LARGE SCALE GENOMIC DNA]</scope>
    <source>
        <strain evidence="10 11">RCC 1105</strain>
    </source>
</reference>
<feature type="transmembrane region" description="Helical" evidence="8">
    <location>
        <begin position="28"/>
        <end position="52"/>
    </location>
</feature>
<comment type="subcellular location">
    <subcellularLocation>
        <location evidence="1">Cell inner membrane</location>
        <topology evidence="1">Multi-pass membrane protein</topology>
    </subcellularLocation>
</comment>
<evidence type="ECO:0000256" key="4">
    <source>
        <dbReference type="ARBA" id="ARBA00022519"/>
    </source>
</evidence>
<dbReference type="OrthoDB" id="498439at2759"/>
<name>K8EEQ3_9CHLO</name>
<dbReference type="Proteomes" id="UP000198341">
    <property type="component" value="Chromosome 5"/>
</dbReference>
<dbReference type="GO" id="GO:0005886">
    <property type="term" value="C:plasma membrane"/>
    <property type="evidence" value="ECO:0007669"/>
    <property type="project" value="UniProtKB-SubCell"/>
</dbReference>
<keyword evidence="4" id="KW-0997">Cell inner membrane</keyword>
<dbReference type="eggNOG" id="ENOG502S27S">
    <property type="taxonomic scope" value="Eukaryota"/>
</dbReference>
<dbReference type="EMBL" id="FO082274">
    <property type="protein sequence ID" value="CCO16501.1"/>
    <property type="molecule type" value="Genomic_DNA"/>
</dbReference>
<protein>
    <recommendedName>
        <fullName evidence="12">Sulphur transport domain-containing protein</fullName>
    </recommendedName>
</protein>
<evidence type="ECO:0008006" key="12">
    <source>
        <dbReference type="Google" id="ProtNLM"/>
    </source>
</evidence>
<dbReference type="GeneID" id="19015771"/>
<feature type="transmembrane region" description="Helical" evidence="8">
    <location>
        <begin position="237"/>
        <end position="253"/>
    </location>
</feature>
<evidence type="ECO:0000313" key="11">
    <source>
        <dbReference type="Proteomes" id="UP000198341"/>
    </source>
</evidence>
<feature type="transmembrane region" description="Helical" evidence="8">
    <location>
        <begin position="152"/>
        <end position="175"/>
    </location>
</feature>
<dbReference type="PANTHER" id="PTHR30574">
    <property type="entry name" value="INNER MEMBRANE PROTEIN YEDE"/>
    <property type="match status" value="1"/>
</dbReference>
<keyword evidence="6 8" id="KW-1133">Transmembrane helix</keyword>
<dbReference type="RefSeq" id="XP_007512943.1">
    <property type="nucleotide sequence ID" value="XM_007512881.1"/>
</dbReference>